<dbReference type="HOGENOM" id="CLU_3138951_0_0_6"/>
<dbReference type="AlphaFoldDB" id="Q1Z8V9"/>
<dbReference type="SUPFAM" id="SSF55729">
    <property type="entry name" value="Acyl-CoA N-acyltransferases (Nat)"/>
    <property type="match status" value="1"/>
</dbReference>
<evidence type="ECO:0008006" key="3">
    <source>
        <dbReference type="Google" id="ProtNLM"/>
    </source>
</evidence>
<evidence type="ECO:0000313" key="2">
    <source>
        <dbReference type="Proteomes" id="UP000003789"/>
    </source>
</evidence>
<comment type="caution">
    <text evidence="1">The sequence shown here is derived from an EMBL/GenBank/DDBJ whole genome shotgun (WGS) entry which is preliminary data.</text>
</comment>
<organism evidence="1 2">
    <name type="scientific">Photobacterium profundum 3TCK</name>
    <dbReference type="NCBI Taxonomy" id="314280"/>
    <lineage>
        <taxon>Bacteria</taxon>
        <taxon>Pseudomonadati</taxon>
        <taxon>Pseudomonadota</taxon>
        <taxon>Gammaproteobacteria</taxon>
        <taxon>Vibrionales</taxon>
        <taxon>Vibrionaceae</taxon>
        <taxon>Photobacterium</taxon>
    </lineage>
</organism>
<proteinExistence type="predicted"/>
<accession>Q1Z8V9</accession>
<gene>
    <name evidence="1" type="ORF">P3TCK_20985</name>
</gene>
<dbReference type="Proteomes" id="UP000003789">
    <property type="component" value="Unassembled WGS sequence"/>
</dbReference>
<protein>
    <recommendedName>
        <fullName evidence="3">N-acetyltransferase domain-containing protein</fullName>
    </recommendedName>
</protein>
<dbReference type="EMBL" id="AAPH01000002">
    <property type="protein sequence ID" value="EAS44999.1"/>
    <property type="molecule type" value="Genomic_DNA"/>
</dbReference>
<dbReference type="Gene3D" id="3.40.630.30">
    <property type="match status" value="1"/>
</dbReference>
<sequence>MFECLNVRYFWCDARTTALGFYQKFGLEVEGCEFDKSGVSYYKMSVQWH</sequence>
<dbReference type="InterPro" id="IPR016181">
    <property type="entry name" value="Acyl_CoA_acyltransferase"/>
</dbReference>
<evidence type="ECO:0000313" key="1">
    <source>
        <dbReference type="EMBL" id="EAS44999.1"/>
    </source>
</evidence>
<name>Q1Z8V9_9GAMM</name>
<reference evidence="1 2" key="1">
    <citation type="submission" date="2006-03" db="EMBL/GenBank/DDBJ databases">
        <authorList>
            <person name="Bartlett D.H."/>
            <person name="Valle G."/>
            <person name="Lauro F.M."/>
            <person name="Vezzi A."/>
            <person name="Simonato F."/>
            <person name="Eloe E."/>
            <person name="Vitulo N."/>
            <person name="Stratton T.K."/>
            <person name="D'angelo M."/>
            <person name="Ferriera S."/>
            <person name="Johnson J."/>
            <person name="Kravitz S."/>
            <person name="Beeson K."/>
            <person name="Sutton G."/>
            <person name="Rogers Y."/>
            <person name="Friedman R."/>
            <person name="Frazier M."/>
            <person name="Venter J.C."/>
        </authorList>
    </citation>
    <scope>NUCLEOTIDE SEQUENCE [LARGE SCALE GENOMIC DNA]</scope>
    <source>
        <strain evidence="1 2">3TCK</strain>
    </source>
</reference>